<dbReference type="Gene3D" id="1.20.1110.10">
    <property type="entry name" value="Calcium-transporting ATPase, transmembrane domain"/>
    <property type="match status" value="1"/>
</dbReference>
<evidence type="ECO:0000256" key="8">
    <source>
        <dbReference type="ARBA" id="ARBA00022837"/>
    </source>
</evidence>
<dbReference type="Pfam" id="PF00690">
    <property type="entry name" value="Cation_ATPase_N"/>
    <property type="match status" value="1"/>
</dbReference>
<name>A0A8H7RG07_9FUNG</name>
<keyword evidence="8" id="KW-0106">Calcium</keyword>
<dbReference type="InterPro" id="IPR006068">
    <property type="entry name" value="ATPase_P-typ_cation-transptr_C"/>
</dbReference>
<keyword evidence="13 16" id="KW-1133">Transmembrane helix</keyword>
<feature type="transmembrane region" description="Helical" evidence="16">
    <location>
        <begin position="256"/>
        <end position="274"/>
    </location>
</feature>
<dbReference type="SUPFAM" id="SSF81660">
    <property type="entry name" value="Metal cation-transporting ATPase, ATP-binding domain N"/>
    <property type="match status" value="1"/>
</dbReference>
<sequence length="1144" mass="125781">MDNSFVKTPEEVCRYFNVDNTLGLKTNQVKEQQEKFGKNELPEEESTPLYKLILEQFQDQLVLILLGAAIVSFVLAIFEDQDTATAFVEPAVILIILIANATVGVLQESSAEKAIDALREYSPDEAKVLRDGAVRKLRSEELVPGDIIDLAVGDKIPADARVLAIYSSVFRVDQALLTGESVSVEKQVESIKDEGAVKQDQCNMLFSGTTCVIGKARAIVVKTGVSTAIGDIHTSISSQISEKTPLKRKLDDFGDMLAKVITVICILVWLVNIRNFNHPSHKGWLGGAVYYFKIAVALAVAAIPEGLAAVITACLALGTKKMAKRGAIVRSLPSVETLGCTSVICSDKTGTLTTNQMSVSRVALVSNGSGAIHELSIDGTSYEPIGDVKTMSNNQTVTPTDSSVLHDVALVCSLCNDARIVYDASADAYTAIGEPTEAALQVLVEKMGTTNNQFNGQLGSLSKEHRSTACNDYYSNLAKRTATLEFTRDRKSMSVIINNNTLLVKGAPESIIDRCSFVRLSESSGPVPMTAAIRDILNNKVHEYGQGMSLRCIGLAKIENIDPNQFNLRDQTKFAQYENNMTFVGLVGMMDPPRPEVAESIIECKTAGIRVIVITGDNKNTAEAICRQIGVFDVDEDLTGKSYTGREFDALTESEKVAAIKRASLFTRTEPAHKQQLVDLLKANGEIVAMTGDGVNDAPALKKADIGIAMGSGTDVAKLAADMVLADDNFATIEKAVEEGRSIYNNTKQFIRYLISSNIGEVVSIFLTVLLGLPEALIPVQLLWVNLVTDGLPATALGFNPPDHDIMRRPPRSSKEPLVGGWLFFRYMFVGTYVGIATVFGYVWWFMYYTGGPQISYYQLSHFHNCSELFPEIGCEMFSNAFSMKATTMSLSILVVIEMLNAMNSLSENESLLTLPLWNNPYLVLSIALSMMLHFMILYVPFFTKLFVIIPLNFDEWMAVLWISLPVILIDEVLKFITRTWIAPPTIVQLDVKVQVVGDFTLQKYQMLTCLLMEILFHDRSIMVVPFDDAVVTHLNDTYPRLFKDEIQQDESLNPGSAPNPAHDPKIFPAAVLCLLCSAVCLVFCFYRVISPHKYQDEYYTRGFLAWASAILALLLTILSSVMYQDAVDQLNLAYPHLIATTGP</sequence>
<keyword evidence="4" id="KW-0597">Phosphoprotein</keyword>
<dbReference type="InterPro" id="IPR023299">
    <property type="entry name" value="ATPase_P-typ_cyto_dom_N"/>
</dbReference>
<dbReference type="Proteomes" id="UP000650833">
    <property type="component" value="Unassembled WGS sequence"/>
</dbReference>
<dbReference type="Gene3D" id="3.40.50.1000">
    <property type="entry name" value="HAD superfamily/HAD-like"/>
    <property type="match status" value="1"/>
</dbReference>
<keyword evidence="19" id="KW-1185">Reference proteome</keyword>
<dbReference type="FunFam" id="3.40.50.1000:FF:000005">
    <property type="entry name" value="Calcium-transporting ATPase 1"/>
    <property type="match status" value="1"/>
</dbReference>
<keyword evidence="7" id="KW-0547">Nucleotide-binding</keyword>
<feature type="non-terminal residue" evidence="18">
    <location>
        <position position="1"/>
    </location>
</feature>
<dbReference type="SFLD" id="SFLDS00003">
    <property type="entry name" value="Haloacid_Dehalogenase"/>
    <property type="match status" value="1"/>
</dbReference>
<dbReference type="SUPFAM" id="SSF56784">
    <property type="entry name" value="HAD-like"/>
    <property type="match status" value="1"/>
</dbReference>
<dbReference type="PRINTS" id="PR00119">
    <property type="entry name" value="CATATPASE"/>
</dbReference>
<keyword evidence="5" id="KW-0109">Calcium transport</keyword>
<dbReference type="CDD" id="cd02083">
    <property type="entry name" value="P-type_ATPase_SERCA"/>
    <property type="match status" value="1"/>
</dbReference>
<dbReference type="PRINTS" id="PR00121">
    <property type="entry name" value="NAKATPASE"/>
</dbReference>
<feature type="transmembrane region" description="Helical" evidence="16">
    <location>
        <begin position="61"/>
        <end position="78"/>
    </location>
</feature>
<dbReference type="EC" id="7.2.2.10" evidence="2"/>
<dbReference type="InterPro" id="IPR036412">
    <property type="entry name" value="HAD-like_sf"/>
</dbReference>
<evidence type="ECO:0000256" key="11">
    <source>
        <dbReference type="ARBA" id="ARBA00022951"/>
    </source>
</evidence>
<comment type="subcellular location">
    <subcellularLocation>
        <location evidence="1">Sarcoplasmic reticulum membrane</location>
        <topology evidence="1">Multi-pass membrane protein</topology>
    </subcellularLocation>
</comment>
<evidence type="ECO:0000313" key="18">
    <source>
        <dbReference type="EMBL" id="KAG2209670.1"/>
    </source>
</evidence>
<evidence type="ECO:0000313" key="19">
    <source>
        <dbReference type="Proteomes" id="UP000650833"/>
    </source>
</evidence>
<evidence type="ECO:0000256" key="16">
    <source>
        <dbReference type="SAM" id="Phobius"/>
    </source>
</evidence>
<dbReference type="FunFam" id="1.20.1110.10:FF:000065">
    <property type="entry name" value="Sarcoplasmic/endoplasmic reticulum calcium ATPase 1"/>
    <property type="match status" value="2"/>
</dbReference>
<comment type="caution">
    <text evidence="18">The sequence shown here is derived from an EMBL/GenBank/DDBJ whole genome shotgun (WGS) entry which is preliminary data.</text>
</comment>
<keyword evidence="14" id="KW-0406">Ion transport</keyword>
<feature type="transmembrane region" description="Helical" evidence="16">
    <location>
        <begin position="824"/>
        <end position="847"/>
    </location>
</feature>
<dbReference type="Pfam" id="PF00689">
    <property type="entry name" value="Cation_ATPase_C"/>
    <property type="match status" value="1"/>
</dbReference>
<dbReference type="GO" id="GO:0016887">
    <property type="term" value="F:ATP hydrolysis activity"/>
    <property type="evidence" value="ECO:0007669"/>
    <property type="project" value="InterPro"/>
</dbReference>
<protein>
    <recommendedName>
        <fullName evidence="2">P-type Ca(2+) transporter</fullName>
        <ecNumber evidence="2">7.2.2.10</ecNumber>
    </recommendedName>
</protein>
<dbReference type="SFLD" id="SFLDF00027">
    <property type="entry name" value="p-type_atpase"/>
    <property type="match status" value="1"/>
</dbReference>
<accession>A0A8H7RG07</accession>
<dbReference type="InterPro" id="IPR008250">
    <property type="entry name" value="ATPase_P-typ_transduc_dom_A_sf"/>
</dbReference>
<dbReference type="NCBIfam" id="TIGR01116">
    <property type="entry name" value="ATPase-IIA1_Ca"/>
    <property type="match status" value="1"/>
</dbReference>
<dbReference type="NCBIfam" id="TIGR01494">
    <property type="entry name" value="ATPase_P-type"/>
    <property type="match status" value="2"/>
</dbReference>
<feature type="domain" description="Cation-transporting P-type ATPase N-terminal" evidence="17">
    <location>
        <begin position="3"/>
        <end position="77"/>
    </location>
</feature>
<dbReference type="InterPro" id="IPR059000">
    <property type="entry name" value="ATPase_P-type_domA"/>
</dbReference>
<dbReference type="InterPro" id="IPR023298">
    <property type="entry name" value="ATPase_P-typ_TM_dom_sf"/>
</dbReference>
<keyword evidence="9" id="KW-0067">ATP-binding</keyword>
<gene>
    <name evidence="18" type="ORF">INT46_004235</name>
</gene>
<evidence type="ECO:0000256" key="1">
    <source>
        <dbReference type="ARBA" id="ARBA00004326"/>
    </source>
</evidence>
<dbReference type="GO" id="GO:0005524">
    <property type="term" value="F:ATP binding"/>
    <property type="evidence" value="ECO:0007669"/>
    <property type="project" value="UniProtKB-KW"/>
</dbReference>
<evidence type="ECO:0000256" key="6">
    <source>
        <dbReference type="ARBA" id="ARBA00022692"/>
    </source>
</evidence>
<dbReference type="Pfam" id="PF08282">
    <property type="entry name" value="Hydrolase_3"/>
    <property type="match status" value="1"/>
</dbReference>
<dbReference type="SMART" id="SM00831">
    <property type="entry name" value="Cation_ATPase_N"/>
    <property type="match status" value="1"/>
</dbReference>
<organism evidence="18 19">
    <name type="scientific">Mucor plumbeus</name>
    <dbReference type="NCBI Taxonomy" id="97098"/>
    <lineage>
        <taxon>Eukaryota</taxon>
        <taxon>Fungi</taxon>
        <taxon>Fungi incertae sedis</taxon>
        <taxon>Mucoromycota</taxon>
        <taxon>Mucoromycotina</taxon>
        <taxon>Mucoromycetes</taxon>
        <taxon>Mucorales</taxon>
        <taxon>Mucorineae</taxon>
        <taxon>Mucoraceae</taxon>
        <taxon>Mucor</taxon>
    </lineage>
</organism>
<feature type="transmembrane region" description="Helical" evidence="16">
    <location>
        <begin position="1067"/>
        <end position="1087"/>
    </location>
</feature>
<evidence type="ECO:0000256" key="12">
    <source>
        <dbReference type="ARBA" id="ARBA00022967"/>
    </source>
</evidence>
<evidence type="ECO:0000256" key="13">
    <source>
        <dbReference type="ARBA" id="ARBA00022989"/>
    </source>
</evidence>
<dbReference type="Pfam" id="PF00122">
    <property type="entry name" value="E1-E2_ATPase"/>
    <property type="match status" value="1"/>
</dbReference>
<dbReference type="GO" id="GO:0005388">
    <property type="term" value="F:P-type calcium transporter activity"/>
    <property type="evidence" value="ECO:0007669"/>
    <property type="project" value="UniProtKB-EC"/>
</dbReference>
<feature type="transmembrane region" description="Helical" evidence="16">
    <location>
        <begin position="923"/>
        <end position="950"/>
    </location>
</feature>
<dbReference type="Pfam" id="PF13246">
    <property type="entry name" value="Cation_ATPase"/>
    <property type="match status" value="1"/>
</dbReference>
<reference evidence="18" key="1">
    <citation type="submission" date="2020-12" db="EMBL/GenBank/DDBJ databases">
        <title>Metabolic potential, ecology and presence of endohyphal bacteria is reflected in genomic diversity of Mucoromycotina.</title>
        <authorList>
            <person name="Muszewska A."/>
            <person name="Okrasinska A."/>
            <person name="Steczkiewicz K."/>
            <person name="Drgas O."/>
            <person name="Orlowska M."/>
            <person name="Perlinska-Lenart U."/>
            <person name="Aleksandrzak-Piekarczyk T."/>
            <person name="Szatraj K."/>
            <person name="Zielenkiewicz U."/>
            <person name="Pilsyk S."/>
            <person name="Malc E."/>
            <person name="Mieczkowski P."/>
            <person name="Kruszewska J.S."/>
            <person name="Biernat P."/>
            <person name="Pawlowska J."/>
        </authorList>
    </citation>
    <scope>NUCLEOTIDE SEQUENCE</scope>
    <source>
        <strain evidence="18">CBS 226.32</strain>
    </source>
</reference>
<dbReference type="InterPro" id="IPR005782">
    <property type="entry name" value="P-type_ATPase_IIA"/>
</dbReference>
<evidence type="ECO:0000259" key="17">
    <source>
        <dbReference type="SMART" id="SM00831"/>
    </source>
</evidence>
<keyword evidence="6 16" id="KW-0812">Transmembrane</keyword>
<evidence type="ECO:0000256" key="5">
    <source>
        <dbReference type="ARBA" id="ARBA00022568"/>
    </source>
</evidence>
<dbReference type="PANTHER" id="PTHR42861">
    <property type="entry name" value="CALCIUM-TRANSPORTING ATPASE"/>
    <property type="match status" value="1"/>
</dbReference>
<dbReference type="FunFam" id="2.70.150.10:FF:000014">
    <property type="entry name" value="Calcium-transporting ATPase, putative"/>
    <property type="match status" value="1"/>
</dbReference>
<feature type="transmembrane region" description="Helical" evidence="16">
    <location>
        <begin position="750"/>
        <end position="773"/>
    </location>
</feature>
<dbReference type="FunFam" id="3.40.1110.10:FF:000003">
    <property type="entry name" value="Calcium-transporting ATPase"/>
    <property type="match status" value="1"/>
</dbReference>
<dbReference type="InterPro" id="IPR023214">
    <property type="entry name" value="HAD_sf"/>
</dbReference>
<dbReference type="Gene3D" id="3.40.1110.10">
    <property type="entry name" value="Calcium-transporting ATPase, cytoplasmic domain N"/>
    <property type="match status" value="1"/>
</dbReference>
<dbReference type="EMBL" id="JAEPRC010000091">
    <property type="protein sequence ID" value="KAG2209670.1"/>
    <property type="molecule type" value="Genomic_DNA"/>
</dbReference>
<evidence type="ECO:0000256" key="7">
    <source>
        <dbReference type="ARBA" id="ARBA00022741"/>
    </source>
</evidence>
<keyword evidence="15 16" id="KW-0472">Membrane</keyword>
<dbReference type="InterPro" id="IPR004014">
    <property type="entry name" value="ATPase_P-typ_cation-transptr_N"/>
</dbReference>
<dbReference type="SUPFAM" id="SSF81653">
    <property type="entry name" value="Calcium ATPase, transduction domain A"/>
    <property type="match status" value="1"/>
</dbReference>
<evidence type="ECO:0000256" key="15">
    <source>
        <dbReference type="ARBA" id="ARBA00023136"/>
    </source>
</evidence>
<feature type="transmembrane region" description="Helical" evidence="16">
    <location>
        <begin position="1099"/>
        <end position="1124"/>
    </location>
</feature>
<dbReference type="InterPro" id="IPR018303">
    <property type="entry name" value="ATPase_P-typ_P_site"/>
</dbReference>
<dbReference type="InterPro" id="IPR044492">
    <property type="entry name" value="P_typ_ATPase_HD_dom"/>
</dbReference>
<evidence type="ECO:0000256" key="4">
    <source>
        <dbReference type="ARBA" id="ARBA00022553"/>
    </source>
</evidence>
<keyword evidence="12" id="KW-1278">Translocase</keyword>
<keyword evidence="10" id="KW-0460">Magnesium</keyword>
<dbReference type="PROSITE" id="PS00154">
    <property type="entry name" value="ATPASE_E1_E2"/>
    <property type="match status" value="1"/>
</dbReference>
<evidence type="ECO:0000256" key="9">
    <source>
        <dbReference type="ARBA" id="ARBA00022840"/>
    </source>
</evidence>
<evidence type="ECO:0000256" key="14">
    <source>
        <dbReference type="ARBA" id="ARBA00023065"/>
    </source>
</evidence>
<dbReference type="GO" id="GO:0016020">
    <property type="term" value="C:membrane"/>
    <property type="evidence" value="ECO:0007669"/>
    <property type="project" value="InterPro"/>
</dbReference>
<evidence type="ECO:0000256" key="3">
    <source>
        <dbReference type="ARBA" id="ARBA00022448"/>
    </source>
</evidence>
<dbReference type="SFLD" id="SFLDG00002">
    <property type="entry name" value="C1.7:_P-type_atpase_like"/>
    <property type="match status" value="1"/>
</dbReference>
<dbReference type="SUPFAM" id="SSF81665">
    <property type="entry name" value="Calcium ATPase, transmembrane domain M"/>
    <property type="match status" value="1"/>
</dbReference>
<feature type="transmembrane region" description="Helical" evidence="16">
    <location>
        <begin position="84"/>
        <end position="106"/>
    </location>
</feature>
<dbReference type="Gene3D" id="2.70.150.10">
    <property type="entry name" value="Calcium-transporting ATPase, cytoplasmic transduction domain A"/>
    <property type="match status" value="1"/>
</dbReference>
<keyword evidence="11" id="KW-0703">Sarcoplasmic reticulum</keyword>
<evidence type="ECO:0000256" key="2">
    <source>
        <dbReference type="ARBA" id="ARBA00012790"/>
    </source>
</evidence>
<evidence type="ECO:0000256" key="10">
    <source>
        <dbReference type="ARBA" id="ARBA00022842"/>
    </source>
</evidence>
<dbReference type="AlphaFoldDB" id="A0A8H7RG07"/>
<proteinExistence type="predicted"/>
<dbReference type="InterPro" id="IPR001757">
    <property type="entry name" value="P_typ_ATPase"/>
</dbReference>
<dbReference type="OrthoDB" id="3352408at2759"/>
<feature type="transmembrane region" description="Helical" evidence="16">
    <location>
        <begin position="294"/>
        <end position="317"/>
    </location>
</feature>
<keyword evidence="3" id="KW-0813">Transport</keyword>